<dbReference type="InterPro" id="IPR005648">
    <property type="entry name" value="FlgD"/>
</dbReference>
<protein>
    <recommendedName>
        <fullName evidence="2 5">Basal-body rod modification protein FlgD</fullName>
    </recommendedName>
</protein>
<evidence type="ECO:0000256" key="4">
    <source>
        <dbReference type="ARBA" id="ARBA00024746"/>
    </source>
</evidence>
<dbReference type="Pfam" id="PF13861">
    <property type="entry name" value="FLgD_tudor"/>
    <property type="match status" value="1"/>
</dbReference>
<evidence type="ECO:0000259" key="8">
    <source>
        <dbReference type="Pfam" id="PF13861"/>
    </source>
</evidence>
<dbReference type="Gene3D" id="2.60.40.4070">
    <property type="match status" value="1"/>
</dbReference>
<accession>D5HCJ5</accession>
<gene>
    <name evidence="9" type="primary">flgD</name>
    <name evidence="9" type="ordered locus">SRM_02829</name>
</gene>
<evidence type="ECO:0000256" key="3">
    <source>
        <dbReference type="ARBA" id="ARBA00022795"/>
    </source>
</evidence>
<dbReference type="Proteomes" id="UP000000933">
    <property type="component" value="Chromosome"/>
</dbReference>
<dbReference type="HOGENOM" id="CLU_047535_0_1_10"/>
<evidence type="ECO:0000259" key="7">
    <source>
        <dbReference type="Pfam" id="PF13860"/>
    </source>
</evidence>
<dbReference type="Pfam" id="PF03963">
    <property type="entry name" value="FlgD"/>
    <property type="match status" value="1"/>
</dbReference>
<feature type="domain" description="FlgD/Vpr Ig-like" evidence="7">
    <location>
        <begin position="139"/>
        <end position="215"/>
    </location>
</feature>
<keyword evidence="3 5" id="KW-1005">Bacterial flagellum biogenesis</keyword>
<proteinExistence type="inferred from homology"/>
<comment type="function">
    <text evidence="4 5">Required for flagellar hook formation. May act as a scaffolding protein.</text>
</comment>
<dbReference type="InterPro" id="IPR025963">
    <property type="entry name" value="FLgD_Tudor"/>
</dbReference>
<reference evidence="9 10" key="1">
    <citation type="journal article" date="2010" name="ISME J.">
        <title>Fine-scale evolution: genomic, phenotypic and ecological differentiation in two coexisting Salinibacter ruber strains.</title>
        <authorList>
            <person name="Pena A."/>
            <person name="Teeling H."/>
            <person name="Huerta-Cepas J."/>
            <person name="Santos F."/>
            <person name="Yarza P."/>
            <person name="Brito-Echeverria J."/>
            <person name="Lucio M."/>
            <person name="Schmitt-Kopplin P."/>
            <person name="Meseguer I."/>
            <person name="Schenowitz C."/>
            <person name="Dossat C."/>
            <person name="Barbe V."/>
            <person name="Dopazo J."/>
            <person name="Rossello-Mora R."/>
            <person name="Schuler M."/>
            <person name="Glockner F.O."/>
            <person name="Amann R."/>
            <person name="Gabaldon T."/>
            <person name="Anton J."/>
        </authorList>
    </citation>
    <scope>NUCLEOTIDE SEQUENCE [LARGE SCALE GENOMIC DNA]</scope>
    <source>
        <strain evidence="9 10">M8</strain>
    </source>
</reference>
<sequence>MRPSICASLFAFHAPTFPYDMIESLASSAAPSTAVLPNGDGSQDGESGGKGALSQATSANLGKNDFLKLLTTQLQNQDPSNPMKGKDFAAQLAQFSSVEQLTNISGQIEEQGKSDGALAQSINDSMATDLIGRTVKTSGNTLQWTGEGEATFGVDLERPASEATVTIRDAGGNAVRTKTLENVSQSTEVTWDGTADGGAQVPDGTYSVEVSATGGSGDAVEGTARLEGTVDRVTLEDGRTSLRIGGAQVSMGRVQSIAAQ</sequence>
<evidence type="ECO:0000256" key="5">
    <source>
        <dbReference type="RuleBase" id="RU362076"/>
    </source>
</evidence>
<dbReference type="AlphaFoldDB" id="D5HCJ5"/>
<evidence type="ECO:0000313" key="10">
    <source>
        <dbReference type="Proteomes" id="UP000000933"/>
    </source>
</evidence>
<evidence type="ECO:0000256" key="6">
    <source>
        <dbReference type="SAM" id="MobiDB-lite"/>
    </source>
</evidence>
<dbReference type="GO" id="GO:0044781">
    <property type="term" value="P:bacterial-type flagellum organization"/>
    <property type="evidence" value="ECO:0007669"/>
    <property type="project" value="UniProtKB-UniRule"/>
</dbReference>
<dbReference type="PATRIC" id="fig|761659.10.peg.3086"/>
<dbReference type="InterPro" id="IPR025965">
    <property type="entry name" value="FlgD/Vpr_Ig-like"/>
</dbReference>
<name>D5HCJ5_SALRM</name>
<comment type="similarity">
    <text evidence="1 5">Belongs to the FlgD family.</text>
</comment>
<dbReference type="Pfam" id="PF13860">
    <property type="entry name" value="FlgD_ig"/>
    <property type="match status" value="1"/>
</dbReference>
<dbReference type="Gene3D" id="2.30.30.910">
    <property type="match status" value="1"/>
</dbReference>
<evidence type="ECO:0000256" key="1">
    <source>
        <dbReference type="ARBA" id="ARBA00010577"/>
    </source>
</evidence>
<organism evidence="9 10">
    <name type="scientific">Salinibacter ruber (strain M8)</name>
    <dbReference type="NCBI Taxonomy" id="761659"/>
    <lineage>
        <taxon>Bacteria</taxon>
        <taxon>Pseudomonadati</taxon>
        <taxon>Rhodothermota</taxon>
        <taxon>Rhodothermia</taxon>
        <taxon>Rhodothermales</taxon>
        <taxon>Salinibacteraceae</taxon>
        <taxon>Salinibacter</taxon>
    </lineage>
</organism>
<dbReference type="EMBL" id="FP565814">
    <property type="protein sequence ID" value="CBH25750.1"/>
    <property type="molecule type" value="Genomic_DNA"/>
</dbReference>
<evidence type="ECO:0000256" key="2">
    <source>
        <dbReference type="ARBA" id="ARBA00016013"/>
    </source>
</evidence>
<feature type="domain" description="FlgD Tudor-like" evidence="8">
    <location>
        <begin position="126"/>
        <end position="254"/>
    </location>
</feature>
<dbReference type="KEGG" id="srm:SRM_02829"/>
<reference evidence="10" key="2">
    <citation type="submission" date="2010-04" db="EMBL/GenBank/DDBJ databases">
        <title>Genome sequence of Salinibacter ruber M8.</title>
        <authorList>
            <consortium name="Genoscope"/>
        </authorList>
    </citation>
    <scope>NUCLEOTIDE SEQUENCE [LARGE SCALE GENOMIC DNA]</scope>
    <source>
        <strain evidence="10">M8</strain>
    </source>
</reference>
<evidence type="ECO:0000313" key="9">
    <source>
        <dbReference type="EMBL" id="CBH25750.1"/>
    </source>
</evidence>
<feature type="region of interest" description="Disordered" evidence="6">
    <location>
        <begin position="31"/>
        <end position="55"/>
    </location>
</feature>